<proteinExistence type="predicted"/>
<dbReference type="EMBL" id="CP090033">
    <property type="protein sequence ID" value="UPK94558.1"/>
    <property type="molecule type" value="Genomic_DNA"/>
</dbReference>
<sequence length="365" mass="41057">MPSKFLTFLQWAIGVSAAAYPSLNQRPWLAPSSNKSPLDYAYANYGPVIDVRESQLYRTSDRESVNSHWVAHWITTKSNLDLLVISHTSLRSKGGDAEGSNLYGGSVYELDSGFYSDYFAVGETVEFNPNVLDIKFADQYRWHANTPDSFSSITTFGKWKSHGWNVTFEPRGPNLYDGGSAAFFWGTDYNREWAAPNALTSGTVTINGTAHEIDPKRSTSWYDRQWGVGIATAGWYWFPIQLADGTRICAWVLNPVGDYHKSFATVLRSDGTQEIITVLPDLKPRNAWTSKDTNITYYESFTITFPEKKSSLQVTVPFGQQRQHGEFGAADKNVALYEAYAKVEGTWEGKRVQGWTVSEQKPFYG</sequence>
<gene>
    <name evidence="1" type="ORF">LCI18_005493</name>
</gene>
<dbReference type="Proteomes" id="UP000830768">
    <property type="component" value="Chromosome 4"/>
</dbReference>
<evidence type="ECO:0000313" key="2">
    <source>
        <dbReference type="Proteomes" id="UP000830768"/>
    </source>
</evidence>
<keyword evidence="2" id="KW-1185">Reference proteome</keyword>
<protein>
    <submittedName>
        <fullName evidence="1">Uncharacterized protein</fullName>
    </submittedName>
</protein>
<reference evidence="1" key="1">
    <citation type="submission" date="2021-11" db="EMBL/GenBank/DDBJ databases">
        <title>Fusarium solani-melongenae Genome sequencing and assembly.</title>
        <authorList>
            <person name="Xie S."/>
            <person name="Huang L."/>
            <person name="Zhang X."/>
        </authorList>
    </citation>
    <scope>NUCLEOTIDE SEQUENCE</scope>
    <source>
        <strain evidence="1">CRI 24-3</strain>
    </source>
</reference>
<evidence type="ECO:0000313" key="1">
    <source>
        <dbReference type="EMBL" id="UPK94558.1"/>
    </source>
</evidence>
<name>A0ACD3Z0F0_FUSSC</name>
<accession>A0ACD3Z0F0</accession>
<organism evidence="1 2">
    <name type="scientific">Fusarium solani subsp. cucurbitae</name>
    <name type="common">Neocosmosporum cucurbitae</name>
    <dbReference type="NCBI Taxonomy" id="2747967"/>
    <lineage>
        <taxon>Eukaryota</taxon>
        <taxon>Fungi</taxon>
        <taxon>Dikarya</taxon>
        <taxon>Ascomycota</taxon>
        <taxon>Pezizomycotina</taxon>
        <taxon>Sordariomycetes</taxon>
        <taxon>Hypocreomycetidae</taxon>
        <taxon>Hypocreales</taxon>
        <taxon>Nectriaceae</taxon>
        <taxon>Fusarium</taxon>
        <taxon>Fusarium solani species complex</taxon>
    </lineage>
</organism>